<reference evidence="1" key="1">
    <citation type="submission" date="2022-01" db="EMBL/GenBank/DDBJ databases">
        <title>Genome Sequence Resource for Two Populations of Ditylenchus destructor, the Migratory Endoparasitic Phytonematode.</title>
        <authorList>
            <person name="Zhang H."/>
            <person name="Lin R."/>
            <person name="Xie B."/>
        </authorList>
    </citation>
    <scope>NUCLEOTIDE SEQUENCE</scope>
    <source>
        <strain evidence="1">BazhouSP</strain>
    </source>
</reference>
<accession>A0AAD4MSU7</accession>
<keyword evidence="2" id="KW-1185">Reference proteome</keyword>
<comment type="caution">
    <text evidence="1">The sequence shown here is derived from an EMBL/GenBank/DDBJ whole genome shotgun (WGS) entry which is preliminary data.</text>
</comment>
<dbReference type="AlphaFoldDB" id="A0AAD4MSU7"/>
<protein>
    <submittedName>
        <fullName evidence="1">Uncharacterized protein</fullName>
    </submittedName>
</protein>
<dbReference type="EMBL" id="JAKKPZ010000096">
    <property type="protein sequence ID" value="KAI1702603.1"/>
    <property type="molecule type" value="Genomic_DNA"/>
</dbReference>
<sequence>MMPYFKSNLKIRDFRTLLSRISIHLFSESALVNRIKITVKQLLGNHANFSQYTEESRYSSTSRLLFPSTTQEIFLLKNPTKKVMSRGDRMPPELISLEIKVDSTQISRTLIFAVTQRSIISHMRKGNN</sequence>
<dbReference type="Proteomes" id="UP001201812">
    <property type="component" value="Unassembled WGS sequence"/>
</dbReference>
<organism evidence="1 2">
    <name type="scientific">Ditylenchus destructor</name>
    <dbReference type="NCBI Taxonomy" id="166010"/>
    <lineage>
        <taxon>Eukaryota</taxon>
        <taxon>Metazoa</taxon>
        <taxon>Ecdysozoa</taxon>
        <taxon>Nematoda</taxon>
        <taxon>Chromadorea</taxon>
        <taxon>Rhabditida</taxon>
        <taxon>Tylenchina</taxon>
        <taxon>Tylenchomorpha</taxon>
        <taxon>Sphaerularioidea</taxon>
        <taxon>Anguinidae</taxon>
        <taxon>Anguininae</taxon>
        <taxon>Ditylenchus</taxon>
    </lineage>
</organism>
<evidence type="ECO:0000313" key="1">
    <source>
        <dbReference type="EMBL" id="KAI1702603.1"/>
    </source>
</evidence>
<evidence type="ECO:0000313" key="2">
    <source>
        <dbReference type="Proteomes" id="UP001201812"/>
    </source>
</evidence>
<name>A0AAD4MSU7_9BILA</name>
<proteinExistence type="predicted"/>
<gene>
    <name evidence="1" type="ORF">DdX_15384</name>
</gene>